<evidence type="ECO:0000313" key="2">
    <source>
        <dbReference type="Proteomes" id="UP001156660"/>
    </source>
</evidence>
<accession>A0ABQ6AB37</accession>
<proteinExistence type="predicted"/>
<dbReference type="EMBL" id="BSOU01000001">
    <property type="protein sequence ID" value="GLR73181.1"/>
    <property type="molecule type" value="Genomic_DNA"/>
</dbReference>
<sequence length="62" mass="6672">MGVTVAANGIGSASSISAGQIYIIYKESADDFVINSPRSINPHYRKNLTDDVFFDLAAQGKH</sequence>
<gene>
    <name evidence="1" type="ORF">GCM10007855_00540</name>
</gene>
<dbReference type="RefSeq" id="WP_060992981.1">
    <property type="nucleotide sequence ID" value="NZ_BSOU01000001.1"/>
</dbReference>
<comment type="caution">
    <text evidence="1">The sequence shown here is derived from an EMBL/GenBank/DDBJ whole genome shotgun (WGS) entry which is preliminary data.</text>
</comment>
<keyword evidence="2" id="KW-1185">Reference proteome</keyword>
<reference evidence="2" key="1">
    <citation type="journal article" date="2019" name="Int. J. Syst. Evol. Microbiol.">
        <title>The Global Catalogue of Microorganisms (GCM) 10K type strain sequencing project: providing services to taxonomists for standard genome sequencing and annotation.</title>
        <authorList>
            <consortium name="The Broad Institute Genomics Platform"/>
            <consortium name="The Broad Institute Genome Sequencing Center for Infectious Disease"/>
            <person name="Wu L."/>
            <person name="Ma J."/>
        </authorList>
    </citation>
    <scope>NUCLEOTIDE SEQUENCE [LARGE SCALE GENOMIC DNA]</scope>
    <source>
        <strain evidence="2">NBRC 105001</strain>
    </source>
</reference>
<evidence type="ECO:0000313" key="1">
    <source>
        <dbReference type="EMBL" id="GLR73181.1"/>
    </source>
</evidence>
<protein>
    <submittedName>
        <fullName evidence="1">Uncharacterized protein</fullName>
    </submittedName>
</protein>
<dbReference type="Proteomes" id="UP001156660">
    <property type="component" value="Unassembled WGS sequence"/>
</dbReference>
<organism evidence="1 2">
    <name type="scientific">Aliivibrio sifiae</name>
    <dbReference type="NCBI Taxonomy" id="566293"/>
    <lineage>
        <taxon>Bacteria</taxon>
        <taxon>Pseudomonadati</taxon>
        <taxon>Pseudomonadota</taxon>
        <taxon>Gammaproteobacteria</taxon>
        <taxon>Vibrionales</taxon>
        <taxon>Vibrionaceae</taxon>
        <taxon>Aliivibrio</taxon>
    </lineage>
</organism>
<name>A0ABQ6AB37_9GAMM</name>